<organism evidence="12 13">
    <name type="scientific">Gymnopus androsaceus JB14</name>
    <dbReference type="NCBI Taxonomy" id="1447944"/>
    <lineage>
        <taxon>Eukaryota</taxon>
        <taxon>Fungi</taxon>
        <taxon>Dikarya</taxon>
        <taxon>Basidiomycota</taxon>
        <taxon>Agaricomycotina</taxon>
        <taxon>Agaricomycetes</taxon>
        <taxon>Agaricomycetidae</taxon>
        <taxon>Agaricales</taxon>
        <taxon>Marasmiineae</taxon>
        <taxon>Omphalotaceae</taxon>
        <taxon>Gymnopus</taxon>
    </lineage>
</organism>
<reference evidence="12" key="1">
    <citation type="journal article" date="2019" name="Environ. Microbiol.">
        <title>Fungal ecological strategies reflected in gene transcription - a case study of two litter decomposers.</title>
        <authorList>
            <person name="Barbi F."/>
            <person name="Kohler A."/>
            <person name="Barry K."/>
            <person name="Baskaran P."/>
            <person name="Daum C."/>
            <person name="Fauchery L."/>
            <person name="Ihrmark K."/>
            <person name="Kuo A."/>
            <person name="LaButti K."/>
            <person name="Lipzen A."/>
            <person name="Morin E."/>
            <person name="Grigoriev I.V."/>
            <person name="Henrissat B."/>
            <person name="Lindahl B."/>
            <person name="Martin F."/>
        </authorList>
    </citation>
    <scope>NUCLEOTIDE SEQUENCE</scope>
    <source>
        <strain evidence="12">JB14</strain>
    </source>
</reference>
<keyword evidence="12" id="KW-0675">Receptor</keyword>
<feature type="region of interest" description="Disordered" evidence="11">
    <location>
        <begin position="45"/>
        <end position="78"/>
    </location>
</feature>
<evidence type="ECO:0000313" key="12">
    <source>
        <dbReference type="EMBL" id="KAE9394939.1"/>
    </source>
</evidence>
<keyword evidence="2" id="KW-0812">Transmembrane</keyword>
<dbReference type="InterPro" id="IPR011990">
    <property type="entry name" value="TPR-like_helical_dom_sf"/>
</dbReference>
<evidence type="ECO:0000256" key="11">
    <source>
        <dbReference type="SAM" id="MobiDB-lite"/>
    </source>
</evidence>
<feature type="repeat" description="TPR" evidence="10">
    <location>
        <begin position="382"/>
        <end position="415"/>
    </location>
</feature>
<evidence type="ECO:0000256" key="8">
    <source>
        <dbReference type="ARBA" id="ARBA00023136"/>
    </source>
</evidence>
<dbReference type="SUPFAM" id="SSF48452">
    <property type="entry name" value="TPR-like"/>
    <property type="match status" value="1"/>
</dbReference>
<sequence length="593" mass="66439">MSSSESSAATLVERVQNFVSENKQAILIGTAAAAIAVGGVAYYASTSSSGSTDLEKGEKKDRKKKKKKTVNDTDGPILEERKPKVQVEDEDDLAKYTSEVVDALPEEERSRIAGLFKAKGNEAYKARDFSVAAQLYTRAIETSPKAEPVFYSNRAACYMNMEPPKHALVVEDCDAAIKLDSNYVKALNRRAMACEALERYPEALRDFTATTLLEKFTNQTTQLAVERVLKTMATKEAQEILKTREPRLPPVTFISAYFAAFRPRPHPTLPENPSTGDRTLLQAFEALDAHDYAHAFSLVNEAIDQDISWVEGKAEALNLRGTFKFLIADVEGAKEDLNESIKLVPSFTQSWVKIASVYMEQSQPEKAFECFEEAIKHNADDPDIYYHRGQVLFIMSKFDEAAVNYTKSTELDDTFVFSHIQLAVAQYKSGLLANAMAQFRRTMKAFPQRSEPLNYYGELLLDQSRFQDAIEKFDKAVEIEKLKIPQNVLPLVNKGLTMYQMDQNVGAAERCCNEALRIDPECDAAVATLAQLNLQQGRIEKAIEYFQKQADLARTETELINALSYQYASTAQIEFSKNYPQLAAQMTAMARGF</sequence>
<keyword evidence="6" id="KW-1133">Transmembrane helix</keyword>
<keyword evidence="7" id="KW-0496">Mitochondrion</keyword>
<keyword evidence="13" id="KW-1185">Reference proteome</keyword>
<protein>
    <submittedName>
        <fullName evidence="12">Mitochondrial outer membrane translocase receptor TOM70</fullName>
    </submittedName>
</protein>
<evidence type="ECO:0000256" key="5">
    <source>
        <dbReference type="ARBA" id="ARBA00022803"/>
    </source>
</evidence>
<accession>A0A6A4H9J7</accession>
<evidence type="ECO:0000256" key="10">
    <source>
        <dbReference type="PROSITE-ProRule" id="PRU00339"/>
    </source>
</evidence>
<dbReference type="Gene3D" id="1.25.40.10">
    <property type="entry name" value="Tetratricopeptide repeat domain"/>
    <property type="match status" value="2"/>
</dbReference>
<dbReference type="PANTHER" id="PTHR46208">
    <property type="entry name" value="MITOCHONDRIAL IMPORT RECEPTOR SUBUNIT TOM70"/>
    <property type="match status" value="1"/>
</dbReference>
<keyword evidence="5 10" id="KW-0802">TPR repeat</keyword>
<dbReference type="PROSITE" id="PS50005">
    <property type="entry name" value="TPR"/>
    <property type="match status" value="3"/>
</dbReference>
<dbReference type="SMART" id="SM00028">
    <property type="entry name" value="TPR"/>
    <property type="match status" value="10"/>
</dbReference>
<dbReference type="GO" id="GO:0030150">
    <property type="term" value="P:protein import into mitochondrial matrix"/>
    <property type="evidence" value="ECO:0007669"/>
    <property type="project" value="TreeGrafter"/>
</dbReference>
<dbReference type="GO" id="GO:0030943">
    <property type="term" value="F:mitochondrion targeting sequence binding"/>
    <property type="evidence" value="ECO:0007669"/>
    <property type="project" value="TreeGrafter"/>
</dbReference>
<dbReference type="OrthoDB" id="2942533at2759"/>
<gene>
    <name evidence="12" type="ORF">BT96DRAFT_923182</name>
</gene>
<dbReference type="PANTHER" id="PTHR46208:SF1">
    <property type="entry name" value="MITOCHONDRIAL IMPORT RECEPTOR SUBUNIT TOM70"/>
    <property type="match status" value="1"/>
</dbReference>
<feature type="repeat" description="TPR" evidence="10">
    <location>
        <begin position="348"/>
        <end position="381"/>
    </location>
</feature>
<evidence type="ECO:0000256" key="4">
    <source>
        <dbReference type="ARBA" id="ARBA00022787"/>
    </source>
</evidence>
<keyword evidence="3" id="KW-0677">Repeat</keyword>
<keyword evidence="4" id="KW-1000">Mitochondrion outer membrane</keyword>
<keyword evidence="8" id="KW-0472">Membrane</keyword>
<feature type="repeat" description="TPR" evidence="10">
    <location>
        <begin position="450"/>
        <end position="483"/>
    </location>
</feature>
<evidence type="ECO:0000313" key="13">
    <source>
        <dbReference type="Proteomes" id="UP000799118"/>
    </source>
</evidence>
<dbReference type="AlphaFoldDB" id="A0A6A4H9J7"/>
<comment type="similarity">
    <text evidence="9">Belongs to the Tom70 family.</text>
</comment>
<dbReference type="Proteomes" id="UP000799118">
    <property type="component" value="Unassembled WGS sequence"/>
</dbReference>
<proteinExistence type="inferred from homology"/>
<evidence type="ECO:0000256" key="2">
    <source>
        <dbReference type="ARBA" id="ARBA00022692"/>
    </source>
</evidence>
<comment type="subcellular location">
    <subcellularLocation>
        <location evidence="1">Mitochondrion outer membrane</location>
        <topology evidence="1">Single-pass membrane protein</topology>
    </subcellularLocation>
</comment>
<dbReference type="GO" id="GO:0008320">
    <property type="term" value="F:protein transmembrane transporter activity"/>
    <property type="evidence" value="ECO:0007669"/>
    <property type="project" value="TreeGrafter"/>
</dbReference>
<name>A0A6A4H9J7_9AGAR</name>
<evidence type="ECO:0000256" key="1">
    <source>
        <dbReference type="ARBA" id="ARBA00004572"/>
    </source>
</evidence>
<dbReference type="InterPro" id="IPR019734">
    <property type="entry name" value="TPR_rpt"/>
</dbReference>
<dbReference type="GO" id="GO:0045039">
    <property type="term" value="P:protein insertion into mitochondrial inner membrane"/>
    <property type="evidence" value="ECO:0007669"/>
    <property type="project" value="TreeGrafter"/>
</dbReference>
<dbReference type="Pfam" id="PF13414">
    <property type="entry name" value="TPR_11"/>
    <property type="match status" value="1"/>
</dbReference>
<evidence type="ECO:0000256" key="9">
    <source>
        <dbReference type="ARBA" id="ARBA00038030"/>
    </source>
</evidence>
<dbReference type="GO" id="GO:0005741">
    <property type="term" value="C:mitochondrial outer membrane"/>
    <property type="evidence" value="ECO:0007669"/>
    <property type="project" value="UniProtKB-SubCell"/>
</dbReference>
<evidence type="ECO:0000256" key="3">
    <source>
        <dbReference type="ARBA" id="ARBA00022737"/>
    </source>
</evidence>
<evidence type="ECO:0000256" key="7">
    <source>
        <dbReference type="ARBA" id="ARBA00023128"/>
    </source>
</evidence>
<evidence type="ECO:0000256" key="6">
    <source>
        <dbReference type="ARBA" id="ARBA00022989"/>
    </source>
</evidence>
<dbReference type="EMBL" id="ML769540">
    <property type="protein sequence ID" value="KAE9394939.1"/>
    <property type="molecule type" value="Genomic_DNA"/>
</dbReference>
<dbReference type="Pfam" id="PF13432">
    <property type="entry name" value="TPR_16"/>
    <property type="match status" value="2"/>
</dbReference>